<dbReference type="Gramene" id="RZC46572">
    <property type="protein sequence ID" value="RZC46572"/>
    <property type="gene ID" value="C5167_039521"/>
</dbReference>
<reference evidence="2 3" key="1">
    <citation type="journal article" date="2018" name="Science">
        <title>The opium poppy genome and morphinan production.</title>
        <authorList>
            <person name="Guo L."/>
            <person name="Winzer T."/>
            <person name="Yang X."/>
            <person name="Li Y."/>
            <person name="Ning Z."/>
            <person name="He Z."/>
            <person name="Teodor R."/>
            <person name="Lu Y."/>
            <person name="Bowser T.A."/>
            <person name="Graham I.A."/>
            <person name="Ye K."/>
        </authorList>
    </citation>
    <scope>NUCLEOTIDE SEQUENCE [LARGE SCALE GENOMIC DNA]</scope>
    <source>
        <strain evidence="3">cv. HN1</strain>
        <tissue evidence="2">Leaves</tissue>
    </source>
</reference>
<evidence type="ECO:0000313" key="1">
    <source>
        <dbReference type="EMBL" id="RZC46572.1"/>
    </source>
</evidence>
<dbReference type="Gramene" id="RZC46573">
    <property type="protein sequence ID" value="RZC46573"/>
    <property type="gene ID" value="C5167_039522"/>
</dbReference>
<proteinExistence type="predicted"/>
<protein>
    <submittedName>
        <fullName evidence="2">Uncharacterized protein</fullName>
    </submittedName>
</protein>
<keyword evidence="3" id="KW-1185">Reference proteome</keyword>
<name>A0A4Y7ICC8_PAPSO</name>
<gene>
    <name evidence="1" type="ORF">C5167_039521</name>
    <name evidence="2" type="ORF">C5167_039522</name>
</gene>
<sequence>MKNASMRVFQWESMKNASMGINISLIIVIYRSKRKRIEGTQLQTHTQTISIMNQENQFLMKLLGKPV</sequence>
<dbReference type="EMBL" id="CM010715">
    <property type="protein sequence ID" value="RZC46572.1"/>
    <property type="molecule type" value="Genomic_DNA"/>
</dbReference>
<dbReference type="AlphaFoldDB" id="A0A4Y7ICC8"/>
<accession>A0A4Y7ICC8</accession>
<evidence type="ECO:0000313" key="2">
    <source>
        <dbReference type="EMBL" id="RZC46573.1"/>
    </source>
</evidence>
<dbReference type="EMBL" id="CM010715">
    <property type="protein sequence ID" value="RZC46573.1"/>
    <property type="molecule type" value="Genomic_DNA"/>
</dbReference>
<evidence type="ECO:0000313" key="3">
    <source>
        <dbReference type="Proteomes" id="UP000316621"/>
    </source>
</evidence>
<dbReference type="Proteomes" id="UP000316621">
    <property type="component" value="Chromosome 1"/>
</dbReference>
<organism evidence="2 3">
    <name type="scientific">Papaver somniferum</name>
    <name type="common">Opium poppy</name>
    <dbReference type="NCBI Taxonomy" id="3469"/>
    <lineage>
        <taxon>Eukaryota</taxon>
        <taxon>Viridiplantae</taxon>
        <taxon>Streptophyta</taxon>
        <taxon>Embryophyta</taxon>
        <taxon>Tracheophyta</taxon>
        <taxon>Spermatophyta</taxon>
        <taxon>Magnoliopsida</taxon>
        <taxon>Ranunculales</taxon>
        <taxon>Papaveraceae</taxon>
        <taxon>Papaveroideae</taxon>
        <taxon>Papaver</taxon>
    </lineage>
</organism>